<sequence length="179" mass="18372">MLFKSLAALSVLAATVAADGASIQAALAAVDKQALTLDSSVKQFDGSSAVAAFPVLINTLQLQSTIQSGTATAKNSSALSNDEAIALVAPVQQLAKDTNTTLTDIINKYQDFNKNNLAAIVKSNLQSSKQDSDDFSAAIIAKVPQALQSTAQSIAAPIDQAFANAIAVYSQGSSSSFGF</sequence>
<evidence type="ECO:0008006" key="4">
    <source>
        <dbReference type="Google" id="ProtNLM"/>
    </source>
</evidence>
<dbReference type="OrthoDB" id="2422134at2759"/>
<organism evidence="2 3">
    <name type="scientific">Peltaster fructicola</name>
    <dbReference type="NCBI Taxonomy" id="286661"/>
    <lineage>
        <taxon>Eukaryota</taxon>
        <taxon>Fungi</taxon>
        <taxon>Dikarya</taxon>
        <taxon>Ascomycota</taxon>
        <taxon>Pezizomycotina</taxon>
        <taxon>Dothideomycetes</taxon>
        <taxon>Dothideomycetes incertae sedis</taxon>
        <taxon>Peltaster</taxon>
    </lineage>
</organism>
<reference evidence="2 3" key="1">
    <citation type="journal article" date="2016" name="Sci. Rep.">
        <title>Peltaster fructicola genome reveals evolution from an invasive phytopathogen to an ectophytic parasite.</title>
        <authorList>
            <person name="Xu C."/>
            <person name="Chen H."/>
            <person name="Gleason M.L."/>
            <person name="Xu J.R."/>
            <person name="Liu H."/>
            <person name="Zhang R."/>
            <person name="Sun G."/>
        </authorList>
    </citation>
    <scope>NUCLEOTIDE SEQUENCE [LARGE SCALE GENOMIC DNA]</scope>
    <source>
        <strain evidence="2 3">LNHT1506</strain>
    </source>
</reference>
<gene>
    <name evidence="2" type="ORF">AMS68_004549</name>
</gene>
<evidence type="ECO:0000313" key="2">
    <source>
        <dbReference type="EMBL" id="QIW99031.1"/>
    </source>
</evidence>
<dbReference type="PANTHER" id="PTHR38123:SF6">
    <property type="entry name" value="CELL WALL SERINE-THREONINE-RICH GALACTOMANNOPROTEIN MP1 (AFU_ORTHOLOGUE AFUA_4G03240)"/>
    <property type="match status" value="1"/>
</dbReference>
<dbReference type="Pfam" id="PF12296">
    <property type="entry name" value="HsbA"/>
    <property type="match status" value="1"/>
</dbReference>
<proteinExistence type="predicted"/>
<keyword evidence="3" id="KW-1185">Reference proteome</keyword>
<feature type="chain" id="PRO_5026232260" description="Hydrophobic surface binding protein A" evidence="1">
    <location>
        <begin position="19"/>
        <end position="179"/>
    </location>
</feature>
<feature type="signal peptide" evidence="1">
    <location>
        <begin position="1"/>
        <end position="18"/>
    </location>
</feature>
<dbReference type="Proteomes" id="UP000503462">
    <property type="component" value="Chromosome 3"/>
</dbReference>
<protein>
    <recommendedName>
        <fullName evidence="4">Hydrophobic surface binding protein A</fullName>
    </recommendedName>
</protein>
<dbReference type="AlphaFoldDB" id="A0A6H0XW88"/>
<accession>A0A6H0XW88</accession>
<evidence type="ECO:0000313" key="3">
    <source>
        <dbReference type="Proteomes" id="UP000503462"/>
    </source>
</evidence>
<name>A0A6H0XW88_9PEZI</name>
<dbReference type="InterPro" id="IPR021054">
    <property type="entry name" value="Cell_wall_mannoprotein_1"/>
</dbReference>
<dbReference type="EMBL" id="CP051141">
    <property type="protein sequence ID" value="QIW99031.1"/>
    <property type="molecule type" value="Genomic_DNA"/>
</dbReference>
<dbReference type="GO" id="GO:0005576">
    <property type="term" value="C:extracellular region"/>
    <property type="evidence" value="ECO:0007669"/>
    <property type="project" value="TreeGrafter"/>
</dbReference>
<dbReference type="Gene3D" id="1.20.1280.140">
    <property type="match status" value="1"/>
</dbReference>
<keyword evidence="1" id="KW-0732">Signal</keyword>
<evidence type="ECO:0000256" key="1">
    <source>
        <dbReference type="SAM" id="SignalP"/>
    </source>
</evidence>
<dbReference type="PANTHER" id="PTHR38123">
    <property type="entry name" value="CELL WALL SERINE-THREONINE-RICH GALACTOMANNOPROTEIN MP1 (AFU_ORTHOLOGUE AFUA_4G03240)"/>
    <property type="match status" value="1"/>
</dbReference>